<feature type="signal peptide" evidence="2">
    <location>
        <begin position="1"/>
        <end position="20"/>
    </location>
</feature>
<gene>
    <name evidence="4" type="ORF">QTN89_24025</name>
</gene>
<feature type="region of interest" description="Disordered" evidence="1">
    <location>
        <begin position="187"/>
        <end position="219"/>
    </location>
</feature>
<dbReference type="InterPro" id="IPR000917">
    <property type="entry name" value="Sulfatase_N"/>
</dbReference>
<organism evidence="4 5">
    <name type="scientific">Roseiconus lacunae</name>
    <dbReference type="NCBI Taxonomy" id="2605694"/>
    <lineage>
        <taxon>Bacteria</taxon>
        <taxon>Pseudomonadati</taxon>
        <taxon>Planctomycetota</taxon>
        <taxon>Planctomycetia</taxon>
        <taxon>Pirellulales</taxon>
        <taxon>Pirellulaceae</taxon>
        <taxon>Roseiconus</taxon>
    </lineage>
</organism>
<keyword evidence="5" id="KW-1185">Reference proteome</keyword>
<feature type="region of interest" description="Disordered" evidence="1">
    <location>
        <begin position="530"/>
        <end position="551"/>
    </location>
</feature>
<dbReference type="CDD" id="cd16027">
    <property type="entry name" value="SGSH"/>
    <property type="match status" value="1"/>
</dbReference>
<evidence type="ECO:0000256" key="1">
    <source>
        <dbReference type="SAM" id="MobiDB-lite"/>
    </source>
</evidence>
<dbReference type="PANTHER" id="PTHR43751:SF1">
    <property type="entry name" value="SULFATASE ATSG-RELATED"/>
    <property type="match status" value="1"/>
</dbReference>
<feature type="compositionally biased region" description="Basic and acidic residues" evidence="1">
    <location>
        <begin position="530"/>
        <end position="543"/>
    </location>
</feature>
<feature type="chain" id="PRO_5046351748" evidence="2">
    <location>
        <begin position="21"/>
        <end position="551"/>
    </location>
</feature>
<feature type="domain" description="Sulfatase N-terminal" evidence="3">
    <location>
        <begin position="24"/>
        <end position="366"/>
    </location>
</feature>
<dbReference type="EMBL" id="JASZZN010000023">
    <property type="protein sequence ID" value="MDM4018541.1"/>
    <property type="molecule type" value="Genomic_DNA"/>
</dbReference>
<dbReference type="InterPro" id="IPR017850">
    <property type="entry name" value="Alkaline_phosphatase_core_sf"/>
</dbReference>
<feature type="compositionally biased region" description="Acidic residues" evidence="1">
    <location>
        <begin position="208"/>
        <end position="219"/>
    </location>
</feature>
<dbReference type="Gene3D" id="3.40.720.10">
    <property type="entry name" value="Alkaline Phosphatase, subunit A"/>
    <property type="match status" value="1"/>
</dbReference>
<dbReference type="SUPFAM" id="SSF53649">
    <property type="entry name" value="Alkaline phosphatase-like"/>
    <property type="match status" value="1"/>
</dbReference>
<evidence type="ECO:0000313" key="4">
    <source>
        <dbReference type="EMBL" id="MDM4018541.1"/>
    </source>
</evidence>
<dbReference type="InterPro" id="IPR052701">
    <property type="entry name" value="GAG_Ulvan_Degrading_Sulfatases"/>
</dbReference>
<evidence type="ECO:0000313" key="5">
    <source>
        <dbReference type="Proteomes" id="UP001239462"/>
    </source>
</evidence>
<comment type="caution">
    <text evidence="4">The sequence shown here is derived from an EMBL/GenBank/DDBJ whole genome shotgun (WGS) entry which is preliminary data.</text>
</comment>
<dbReference type="PANTHER" id="PTHR43751">
    <property type="entry name" value="SULFATASE"/>
    <property type="match status" value="1"/>
</dbReference>
<evidence type="ECO:0000259" key="3">
    <source>
        <dbReference type="Pfam" id="PF00884"/>
    </source>
</evidence>
<sequence length="551" mass="61211">MNRIGLLLFACLQLSAVLNAGDRPNIVMAFADDWGRYASVYAKQSPGGPSDVVSTPNFDSLAANGVLFNHAYVSAPSCTPCRSSLLSGQHFWRCGRGSILQGAIWDFSNEAYPLILEKSGYRIGHTYKVWSPGRPADAPHGGKRTSFNQHGRKFNGFSQRAMAAEDREAAKQQLLDEVRLNFQSFLHPDSQETPAPQDDPARQANAETLDDPQPQEEVVDQGDQPFCYWFGPTNCHRKWIEGSAQALWEINPDDLKGKLPPYLPDVETVRQDFADYLGEVQAFDAAVGVIVEELKRIGEFENTILVISGDHGIPGVSRGKCNLYDLGTHVPLAIHWPAGIEHPGRVVDDFVSLPDLAPTFLDAAGVAIPNAMTAKSLLGLLTSDQQGRVEPGRDAVFTGRERHVGIARAGKLPYPQRAIRTHQHLLIVNFEPARWPMGDGPEFNGEFPDFVTLREKTVSAFGDLDASPTKAWIVTHREESPEFYDYAVGRRPMFELYDLEQDPHCMNNLALDSRHAPVRDQLYQRLITEMKDTGDPRTKKDVAFESSPFTD</sequence>
<proteinExistence type="predicted"/>
<accession>A0ABT7PR09</accession>
<dbReference type="Pfam" id="PF00884">
    <property type="entry name" value="Sulfatase"/>
    <property type="match status" value="1"/>
</dbReference>
<keyword evidence="2" id="KW-0732">Signal</keyword>
<protein>
    <submittedName>
        <fullName evidence="4">Sulfatase</fullName>
    </submittedName>
</protein>
<dbReference type="Proteomes" id="UP001239462">
    <property type="component" value="Unassembled WGS sequence"/>
</dbReference>
<name>A0ABT7PR09_9BACT</name>
<evidence type="ECO:0000256" key="2">
    <source>
        <dbReference type="SAM" id="SignalP"/>
    </source>
</evidence>
<reference evidence="4 5" key="1">
    <citation type="submission" date="2023-06" db="EMBL/GenBank/DDBJ databases">
        <title>Roseiconus lacunae JC819 isolated from Gulf of Mannar region, Tamil Nadu.</title>
        <authorList>
            <person name="Pk S."/>
            <person name="Ch S."/>
            <person name="Ch V.R."/>
        </authorList>
    </citation>
    <scope>NUCLEOTIDE SEQUENCE [LARGE SCALE GENOMIC DNA]</scope>
    <source>
        <strain evidence="4 5">JC819</strain>
    </source>
</reference>